<accession>A0A9J6P028</accession>
<dbReference type="SUPFAM" id="SSF53756">
    <property type="entry name" value="UDP-Glycosyltransferase/glycogen phosphorylase"/>
    <property type="match status" value="1"/>
</dbReference>
<feature type="domain" description="Glycosyl transferase family 1" evidence="2">
    <location>
        <begin position="195"/>
        <end position="349"/>
    </location>
</feature>
<evidence type="ECO:0000313" key="4">
    <source>
        <dbReference type="EMBL" id="MCM1990034.1"/>
    </source>
</evidence>
<dbReference type="RefSeq" id="WP_250859080.1">
    <property type="nucleotide sequence ID" value="NZ_JAGSOJ010000002.1"/>
</dbReference>
<dbReference type="CDD" id="cd03809">
    <property type="entry name" value="GT4_MtfB-like"/>
    <property type="match status" value="1"/>
</dbReference>
<feature type="domain" description="Glycosyltransferase subfamily 4-like N-terminal" evidence="3">
    <location>
        <begin position="67"/>
        <end position="170"/>
    </location>
</feature>
<sequence>MRIGFDCRAAAWYKGTGIGNYSYKLIENILPFTPHSYNLYTPNNSFINNLSSYDSPITFHSISGGNKDGFWNRVDSDQYELSSDLDIFHTPQNGIGLPKNKKCPLVVTLHDIIPLRMPETVSETFNHMFHNKIHEIMKQADGIITVSEFSKQDILKEFSFTEEKIFVTHLASDVTYKPINNKLSKYLIKNKFHIENDYILYIGGFTPRKNIWGIIKAYEKNFEKLKNRYKLVIAGKKGISYTLYKEYVDNHNLTDYVLFTGFVDNIYLPFLYNAASLFLFPSFYEGFGLPPLEAMACGTPVIASNVTSVPEVLKDGALYVDPNNIDEISEKILHLLNTPALQQELISKGLKVNSTYSWRKTAVETLEAYDKI</sequence>
<dbReference type="AlphaFoldDB" id="A0A9J6P028"/>
<dbReference type="Pfam" id="PF00534">
    <property type="entry name" value="Glycos_transf_1"/>
    <property type="match status" value="1"/>
</dbReference>
<dbReference type="FunFam" id="3.40.50.2000:FF:000119">
    <property type="entry name" value="Glycosyl transferase group 1"/>
    <property type="match status" value="1"/>
</dbReference>
<protein>
    <submittedName>
        <fullName evidence="4">Glycosyltransferase family 4 protein</fullName>
    </submittedName>
</protein>
<organism evidence="4 5">
    <name type="scientific">Oceanirhabdus seepicola</name>
    <dbReference type="NCBI Taxonomy" id="2828781"/>
    <lineage>
        <taxon>Bacteria</taxon>
        <taxon>Bacillati</taxon>
        <taxon>Bacillota</taxon>
        <taxon>Clostridia</taxon>
        <taxon>Eubacteriales</taxon>
        <taxon>Clostridiaceae</taxon>
        <taxon>Oceanirhabdus</taxon>
    </lineage>
</organism>
<dbReference type="InterPro" id="IPR028098">
    <property type="entry name" value="Glyco_trans_4-like_N"/>
</dbReference>
<comment type="caution">
    <text evidence="4">The sequence shown here is derived from an EMBL/GenBank/DDBJ whole genome shotgun (WGS) entry which is preliminary data.</text>
</comment>
<keyword evidence="5" id="KW-1185">Reference proteome</keyword>
<evidence type="ECO:0000259" key="2">
    <source>
        <dbReference type="Pfam" id="PF00534"/>
    </source>
</evidence>
<dbReference type="Proteomes" id="UP001056429">
    <property type="component" value="Unassembled WGS sequence"/>
</dbReference>
<keyword evidence="1" id="KW-0808">Transferase</keyword>
<dbReference type="PANTHER" id="PTHR46401:SF2">
    <property type="entry name" value="GLYCOSYLTRANSFERASE WBBK-RELATED"/>
    <property type="match status" value="1"/>
</dbReference>
<dbReference type="EMBL" id="JAGSOJ010000002">
    <property type="protein sequence ID" value="MCM1990034.1"/>
    <property type="molecule type" value="Genomic_DNA"/>
</dbReference>
<dbReference type="GO" id="GO:0016757">
    <property type="term" value="F:glycosyltransferase activity"/>
    <property type="evidence" value="ECO:0007669"/>
    <property type="project" value="InterPro"/>
</dbReference>
<dbReference type="Gene3D" id="3.40.50.2000">
    <property type="entry name" value="Glycogen Phosphorylase B"/>
    <property type="match status" value="2"/>
</dbReference>
<proteinExistence type="predicted"/>
<dbReference type="GO" id="GO:0009103">
    <property type="term" value="P:lipopolysaccharide biosynthetic process"/>
    <property type="evidence" value="ECO:0007669"/>
    <property type="project" value="TreeGrafter"/>
</dbReference>
<gene>
    <name evidence="4" type="ORF">KDK92_09790</name>
</gene>
<evidence type="ECO:0000256" key="1">
    <source>
        <dbReference type="ARBA" id="ARBA00022679"/>
    </source>
</evidence>
<evidence type="ECO:0000313" key="5">
    <source>
        <dbReference type="Proteomes" id="UP001056429"/>
    </source>
</evidence>
<reference evidence="4" key="1">
    <citation type="journal article" date="2021" name="mSystems">
        <title>Bacteria and Archaea Synergistically Convert Glycine Betaine to Biogenic Methane in the Formosa Cold Seep of the South China Sea.</title>
        <authorList>
            <person name="Li L."/>
            <person name="Zhang W."/>
            <person name="Zhang S."/>
            <person name="Song L."/>
            <person name="Sun Q."/>
            <person name="Zhang H."/>
            <person name="Xiang H."/>
            <person name="Dong X."/>
        </authorList>
    </citation>
    <scope>NUCLEOTIDE SEQUENCE</scope>
    <source>
        <strain evidence="4">ZWT</strain>
    </source>
</reference>
<dbReference type="InterPro" id="IPR001296">
    <property type="entry name" value="Glyco_trans_1"/>
</dbReference>
<name>A0A9J6P028_9CLOT</name>
<dbReference type="PANTHER" id="PTHR46401">
    <property type="entry name" value="GLYCOSYLTRANSFERASE WBBK-RELATED"/>
    <property type="match status" value="1"/>
</dbReference>
<evidence type="ECO:0000259" key="3">
    <source>
        <dbReference type="Pfam" id="PF13439"/>
    </source>
</evidence>
<reference evidence="4" key="2">
    <citation type="submission" date="2021-04" db="EMBL/GenBank/DDBJ databases">
        <authorList>
            <person name="Dong X."/>
        </authorList>
    </citation>
    <scope>NUCLEOTIDE SEQUENCE</scope>
    <source>
        <strain evidence="4">ZWT</strain>
    </source>
</reference>
<dbReference type="Pfam" id="PF13439">
    <property type="entry name" value="Glyco_transf_4"/>
    <property type="match status" value="1"/>
</dbReference>